<name>A0A401FUV0_9BACT</name>
<protein>
    <submittedName>
        <fullName evidence="2">Membrane protein insertion efficiency factor Yid D</fullName>
    </submittedName>
</protein>
<dbReference type="Pfam" id="PF01809">
    <property type="entry name" value="YidD"/>
    <property type="match status" value="1"/>
</dbReference>
<dbReference type="InterPro" id="IPR002696">
    <property type="entry name" value="Membr_insert_effic_factor_YidD"/>
</dbReference>
<dbReference type="OrthoDB" id="1034601at2"/>
<evidence type="ECO:0000313" key="2">
    <source>
        <dbReference type="EMBL" id="GBC60751.1"/>
    </source>
</evidence>
<feature type="signal peptide" evidence="1">
    <location>
        <begin position="1"/>
        <end position="21"/>
    </location>
</feature>
<dbReference type="PROSITE" id="PS51257">
    <property type="entry name" value="PROKAR_LIPOPROTEIN"/>
    <property type="match status" value="1"/>
</dbReference>
<reference evidence="3" key="1">
    <citation type="submission" date="2017-11" db="EMBL/GenBank/DDBJ databases">
        <authorList>
            <person name="Watanabe M."/>
            <person name="Kojima H."/>
        </authorList>
    </citation>
    <scope>NUCLEOTIDE SEQUENCE [LARGE SCALE GENOMIC DNA]</scope>
    <source>
        <strain evidence="3">Tokyo 01</strain>
    </source>
</reference>
<dbReference type="AlphaFoldDB" id="A0A401FUV0"/>
<keyword evidence="1" id="KW-0732">Signal</keyword>
<feature type="chain" id="PRO_5019419656" evidence="1">
    <location>
        <begin position="22"/>
        <end position="134"/>
    </location>
</feature>
<dbReference type="RefSeq" id="WP_124328127.1">
    <property type="nucleotide sequence ID" value="NZ_BEXT01000001.1"/>
</dbReference>
<comment type="caution">
    <text evidence="2">The sequence shown here is derived from an EMBL/GenBank/DDBJ whole genome shotgun (WGS) entry which is preliminary data.</text>
</comment>
<dbReference type="SMART" id="SM01234">
    <property type="entry name" value="Haemolytic"/>
    <property type="match status" value="1"/>
</dbReference>
<gene>
    <name evidence="2" type="ORF">DENIS_1710</name>
</gene>
<sequence>MKYFLCLAAFILLSCSHTGVGQDGAGESFSPFSAVVRFYRGPLNHLEAVRHGECPMHPSCSEYARQAIAKHGELMGWMMACDRLARCGRDEIRLAPRIRVNGKWKFYDPVERNDFWHEEKARLPLVGQGENIGH</sequence>
<reference evidence="3" key="2">
    <citation type="submission" date="2019-01" db="EMBL/GenBank/DDBJ databases">
        <title>Genome sequence of Desulfonema ishimotonii strain Tokyo 01.</title>
        <authorList>
            <person name="Fukui M."/>
        </authorList>
    </citation>
    <scope>NUCLEOTIDE SEQUENCE [LARGE SCALE GENOMIC DNA]</scope>
    <source>
        <strain evidence="3">Tokyo 01</strain>
    </source>
</reference>
<proteinExistence type="predicted"/>
<dbReference type="NCBIfam" id="TIGR00278">
    <property type="entry name" value="membrane protein insertion efficiency factor YidD"/>
    <property type="match status" value="1"/>
</dbReference>
<organism evidence="2 3">
    <name type="scientific">Desulfonema ishimotonii</name>
    <dbReference type="NCBI Taxonomy" id="45657"/>
    <lineage>
        <taxon>Bacteria</taxon>
        <taxon>Pseudomonadati</taxon>
        <taxon>Thermodesulfobacteriota</taxon>
        <taxon>Desulfobacteria</taxon>
        <taxon>Desulfobacterales</taxon>
        <taxon>Desulfococcaceae</taxon>
        <taxon>Desulfonema</taxon>
    </lineage>
</organism>
<keyword evidence="3" id="KW-1185">Reference proteome</keyword>
<accession>A0A401FUV0</accession>
<evidence type="ECO:0000313" key="3">
    <source>
        <dbReference type="Proteomes" id="UP000288096"/>
    </source>
</evidence>
<dbReference type="Proteomes" id="UP000288096">
    <property type="component" value="Unassembled WGS sequence"/>
</dbReference>
<dbReference type="EMBL" id="BEXT01000001">
    <property type="protein sequence ID" value="GBC60751.1"/>
    <property type="molecule type" value="Genomic_DNA"/>
</dbReference>
<evidence type="ECO:0000256" key="1">
    <source>
        <dbReference type="SAM" id="SignalP"/>
    </source>
</evidence>